<sequence>MTALRVAACRVAVRVPVANAFTSLRLFSTTKAMTVKQPHVVVVGGAYAGLAALNSLISLSNGHGHPAGKKRPAAPAGSAHAMSGPPRGPPLEAPDVSRALRIKPRYTLLDVRDGFYHSVGAPLGQISPSHGREFWVKYDEIMRTKYASDPVDFVQGSAFALDTASKTLRYRPTGKSVDQTLSYDFLVVASGMSREWPILPRSLDYDTYVSDTESFENELKPCSRIVLVGGGACGIEMSAEMKVHFPEKEIILIHSRSDLLSREPLSDEFKAIALQLLREQGVDVRLNTRLLNESASGSKRMLELSTGETLECDKVVYTAVQQGPNTGFVPEQALDEQGYVKVRDTFQFAATVPNADAHYAVGDVARWTGIKRSGPAMAQGKLAATNIVTSLIALEDGKAIEDAELVSAPPSRPTMTLAIGEQAIGMRAGLRYGREVKDRAFGTGLGIDGTLENLGLRPRRRKEVAGEDEASMPSLRPSLAATASI</sequence>
<name>A0A0D1XDV6_9PEZI</name>
<evidence type="ECO:0000313" key="3">
    <source>
        <dbReference type="EMBL" id="KIW00386.1"/>
    </source>
</evidence>
<feature type="region of interest" description="Disordered" evidence="1">
    <location>
        <begin position="462"/>
        <end position="485"/>
    </location>
</feature>
<dbReference type="Proteomes" id="UP000053259">
    <property type="component" value="Unassembled WGS sequence"/>
</dbReference>
<dbReference type="VEuPathDB" id="FungiDB:PV09_08095"/>
<dbReference type="OrthoDB" id="202203at2759"/>
<dbReference type="PANTHER" id="PTHR43735">
    <property type="entry name" value="APOPTOSIS-INDUCING FACTOR 1"/>
    <property type="match status" value="1"/>
</dbReference>
<feature type="domain" description="FAD/NAD(P)-binding" evidence="2">
    <location>
        <begin position="39"/>
        <end position="380"/>
    </location>
</feature>
<dbReference type="InterPro" id="IPR023753">
    <property type="entry name" value="FAD/NAD-binding_dom"/>
</dbReference>
<dbReference type="PANTHER" id="PTHR43735:SF24">
    <property type="entry name" value="NUCLEOTIDE-DISULPHIDE OXIDOREDUCTASE AMID-LIKE, PUTATIVE (AFU_ORTHOLOGUE AFUA_1G17180)-RELATED"/>
    <property type="match status" value="1"/>
</dbReference>
<evidence type="ECO:0000259" key="2">
    <source>
        <dbReference type="Pfam" id="PF07992"/>
    </source>
</evidence>
<gene>
    <name evidence="3" type="ORF">PV09_08095</name>
</gene>
<dbReference type="AlphaFoldDB" id="A0A0D1XDV6"/>
<keyword evidence="4" id="KW-1185">Reference proteome</keyword>
<dbReference type="GO" id="GO:0005737">
    <property type="term" value="C:cytoplasm"/>
    <property type="evidence" value="ECO:0007669"/>
    <property type="project" value="TreeGrafter"/>
</dbReference>
<dbReference type="Pfam" id="PF07992">
    <property type="entry name" value="Pyr_redox_2"/>
    <property type="match status" value="1"/>
</dbReference>
<evidence type="ECO:0000313" key="4">
    <source>
        <dbReference type="Proteomes" id="UP000053259"/>
    </source>
</evidence>
<dbReference type="InParanoid" id="A0A0D1XDV6"/>
<feature type="region of interest" description="Disordered" evidence="1">
    <location>
        <begin position="63"/>
        <end position="96"/>
    </location>
</feature>
<dbReference type="InterPro" id="IPR036188">
    <property type="entry name" value="FAD/NAD-bd_sf"/>
</dbReference>
<organism evidence="3 4">
    <name type="scientific">Verruconis gallopava</name>
    <dbReference type="NCBI Taxonomy" id="253628"/>
    <lineage>
        <taxon>Eukaryota</taxon>
        <taxon>Fungi</taxon>
        <taxon>Dikarya</taxon>
        <taxon>Ascomycota</taxon>
        <taxon>Pezizomycotina</taxon>
        <taxon>Dothideomycetes</taxon>
        <taxon>Pleosporomycetidae</taxon>
        <taxon>Venturiales</taxon>
        <taxon>Sympoventuriaceae</taxon>
        <taxon>Verruconis</taxon>
    </lineage>
</organism>
<dbReference type="EMBL" id="KN847564">
    <property type="protein sequence ID" value="KIW00386.1"/>
    <property type="molecule type" value="Genomic_DNA"/>
</dbReference>
<accession>A0A0D1XDV6</accession>
<dbReference type="GeneID" id="27316068"/>
<dbReference type="STRING" id="253628.A0A0D1XDV6"/>
<dbReference type="PRINTS" id="PR00411">
    <property type="entry name" value="PNDRDTASEI"/>
</dbReference>
<dbReference type="GO" id="GO:0004174">
    <property type="term" value="F:electron-transferring-flavoprotein dehydrogenase activity"/>
    <property type="evidence" value="ECO:0007669"/>
    <property type="project" value="TreeGrafter"/>
</dbReference>
<dbReference type="RefSeq" id="XP_016210255.1">
    <property type="nucleotide sequence ID" value="XM_016361949.1"/>
</dbReference>
<reference evidence="3 4" key="1">
    <citation type="submission" date="2015-01" db="EMBL/GenBank/DDBJ databases">
        <title>The Genome Sequence of Ochroconis gallopava CBS43764.</title>
        <authorList>
            <consortium name="The Broad Institute Genomics Platform"/>
            <person name="Cuomo C."/>
            <person name="de Hoog S."/>
            <person name="Gorbushina A."/>
            <person name="Stielow B."/>
            <person name="Teixiera M."/>
            <person name="Abouelleil A."/>
            <person name="Chapman S.B."/>
            <person name="Priest M."/>
            <person name="Young S.K."/>
            <person name="Wortman J."/>
            <person name="Nusbaum C."/>
            <person name="Birren B."/>
        </authorList>
    </citation>
    <scope>NUCLEOTIDE SEQUENCE [LARGE SCALE GENOMIC DNA]</scope>
    <source>
        <strain evidence="3 4">CBS 43764</strain>
    </source>
</reference>
<dbReference type="Gene3D" id="3.50.50.60">
    <property type="entry name" value="FAD/NAD(P)-binding domain"/>
    <property type="match status" value="2"/>
</dbReference>
<dbReference type="GO" id="GO:0050660">
    <property type="term" value="F:flavin adenine dinucleotide binding"/>
    <property type="evidence" value="ECO:0007669"/>
    <property type="project" value="TreeGrafter"/>
</dbReference>
<dbReference type="HOGENOM" id="CLU_029131_0_0_1"/>
<dbReference type="SUPFAM" id="SSF51905">
    <property type="entry name" value="FAD/NAD(P)-binding domain"/>
    <property type="match status" value="1"/>
</dbReference>
<dbReference type="PRINTS" id="PR00368">
    <property type="entry name" value="FADPNR"/>
</dbReference>
<evidence type="ECO:0000256" key="1">
    <source>
        <dbReference type="SAM" id="MobiDB-lite"/>
    </source>
</evidence>
<proteinExistence type="predicted"/>
<protein>
    <recommendedName>
        <fullName evidence="2">FAD/NAD(P)-binding domain-containing protein</fullName>
    </recommendedName>
</protein>